<evidence type="ECO:0000313" key="3">
    <source>
        <dbReference type="Proteomes" id="UP001595075"/>
    </source>
</evidence>
<feature type="signal peptide" evidence="1">
    <location>
        <begin position="1"/>
        <end position="19"/>
    </location>
</feature>
<feature type="chain" id="PRO_5047325969" evidence="1">
    <location>
        <begin position="20"/>
        <end position="212"/>
    </location>
</feature>
<sequence length="212" mass="21713">MQLSYLISTFVALASTATAIPAPQALECYQSCSTNCVQAGNIRGGICDSAGYVTFPSAIYAVPLGTCTCLTGTGAESTPELSPEANCWSTCGTQCLQSGNIRGGLCDEAGTCTCLTSNKRDAFPAPQSATIDCYRTCSTGCVQAGNIRGGLCDSAGTCSCLTKREALPEPEAEPEPQSPVIDCYTNCSVGCVKAGHVRGGICSAAGDCTCYE</sequence>
<gene>
    <name evidence="2" type="ORF">VTL71DRAFT_10454</name>
</gene>
<dbReference type="EMBL" id="JAZHXI010000003">
    <property type="protein sequence ID" value="KAL2073130.1"/>
    <property type="molecule type" value="Genomic_DNA"/>
</dbReference>
<keyword evidence="1" id="KW-0732">Signal</keyword>
<evidence type="ECO:0000313" key="2">
    <source>
        <dbReference type="EMBL" id="KAL2073130.1"/>
    </source>
</evidence>
<dbReference type="Proteomes" id="UP001595075">
    <property type="component" value="Unassembled WGS sequence"/>
</dbReference>
<evidence type="ECO:0000256" key="1">
    <source>
        <dbReference type="SAM" id="SignalP"/>
    </source>
</evidence>
<protein>
    <submittedName>
        <fullName evidence="2">Uncharacterized protein</fullName>
    </submittedName>
</protein>
<organism evidence="2 3">
    <name type="scientific">Oculimacula yallundae</name>
    <dbReference type="NCBI Taxonomy" id="86028"/>
    <lineage>
        <taxon>Eukaryota</taxon>
        <taxon>Fungi</taxon>
        <taxon>Dikarya</taxon>
        <taxon>Ascomycota</taxon>
        <taxon>Pezizomycotina</taxon>
        <taxon>Leotiomycetes</taxon>
        <taxon>Helotiales</taxon>
        <taxon>Ploettnerulaceae</taxon>
        <taxon>Oculimacula</taxon>
    </lineage>
</organism>
<proteinExistence type="predicted"/>
<comment type="caution">
    <text evidence="2">The sequence shown here is derived from an EMBL/GenBank/DDBJ whole genome shotgun (WGS) entry which is preliminary data.</text>
</comment>
<reference evidence="2 3" key="1">
    <citation type="journal article" date="2024" name="Commun. Biol.">
        <title>Comparative genomic analysis of thermophilic fungi reveals convergent evolutionary adaptations and gene losses.</title>
        <authorList>
            <person name="Steindorff A.S."/>
            <person name="Aguilar-Pontes M.V."/>
            <person name="Robinson A.J."/>
            <person name="Andreopoulos B."/>
            <person name="LaButti K."/>
            <person name="Kuo A."/>
            <person name="Mondo S."/>
            <person name="Riley R."/>
            <person name="Otillar R."/>
            <person name="Haridas S."/>
            <person name="Lipzen A."/>
            <person name="Grimwood J."/>
            <person name="Schmutz J."/>
            <person name="Clum A."/>
            <person name="Reid I.D."/>
            <person name="Moisan M.C."/>
            <person name="Butler G."/>
            <person name="Nguyen T.T.M."/>
            <person name="Dewar K."/>
            <person name="Conant G."/>
            <person name="Drula E."/>
            <person name="Henrissat B."/>
            <person name="Hansel C."/>
            <person name="Singer S."/>
            <person name="Hutchinson M.I."/>
            <person name="de Vries R.P."/>
            <person name="Natvig D.O."/>
            <person name="Powell A.J."/>
            <person name="Tsang A."/>
            <person name="Grigoriev I.V."/>
        </authorList>
    </citation>
    <scope>NUCLEOTIDE SEQUENCE [LARGE SCALE GENOMIC DNA]</scope>
    <source>
        <strain evidence="2 3">CBS 494.80</strain>
    </source>
</reference>
<keyword evidence="3" id="KW-1185">Reference proteome</keyword>
<accession>A0ABR4CT50</accession>
<name>A0ABR4CT50_9HELO</name>